<feature type="binding site" evidence="2">
    <location>
        <position position="24"/>
    </location>
    <ligand>
        <name>substrate</name>
    </ligand>
</feature>
<keyword evidence="2" id="KW-0460">Magnesium</keyword>
<dbReference type="SUPFAM" id="SSF64005">
    <property type="entry name" value="Undecaprenyl diphosphate synthase"/>
    <property type="match status" value="1"/>
</dbReference>
<gene>
    <name evidence="3" type="ORF">NG821_05480</name>
</gene>
<dbReference type="PROSITE" id="PS01066">
    <property type="entry name" value="UPP_SYNTHASE"/>
    <property type="match status" value="1"/>
</dbReference>
<sequence length="286" mass="33126">MKNQLDMKRIPQHIAIIMDGNGRWAEARGEKRTYGHQAGVDTVRHITAECARLGVKYLTLYTFSMENWNRPTSEIQALMGLVLSSLKDDIFMNYNVRFQVIGDVKRLPAEVQDKLNETIETTAANSGMTMVVALSYGSRWEMTKAVKDIVRDLQKKGLDKYSDQDLDQLITEDTVCSHLETRFMPDPDLLIRTGGELRVSNFLLWQIAYTELYFCDTYWPDFREQNLYKAILSYQKRQRRFGKTESQIEDDEEDVRLADNLGDIQNKAKNKLGKSPVDEDEFEEVK</sequence>
<dbReference type="PANTHER" id="PTHR10291">
    <property type="entry name" value="DEHYDRODOLICHYL DIPHOSPHATE SYNTHASE FAMILY MEMBER"/>
    <property type="match status" value="1"/>
</dbReference>
<organism evidence="3 4">
    <name type="scientific">Segatella cerevisiae</name>
    <dbReference type="NCBI Taxonomy" id="2053716"/>
    <lineage>
        <taxon>Bacteria</taxon>
        <taxon>Pseudomonadati</taxon>
        <taxon>Bacteroidota</taxon>
        <taxon>Bacteroidia</taxon>
        <taxon>Bacteroidales</taxon>
        <taxon>Prevotellaceae</taxon>
        <taxon>Segatella</taxon>
    </lineage>
</organism>
<comment type="subunit">
    <text evidence="2">Homodimer.</text>
</comment>
<dbReference type="PANTHER" id="PTHR10291:SF0">
    <property type="entry name" value="DEHYDRODOLICHYL DIPHOSPHATE SYNTHASE 2"/>
    <property type="match status" value="1"/>
</dbReference>
<name>A0ABT1BX48_9BACT</name>
<dbReference type="InterPro" id="IPR001441">
    <property type="entry name" value="UPP_synth-like"/>
</dbReference>
<keyword evidence="2" id="KW-0479">Metal-binding</keyword>
<dbReference type="GO" id="GO:0016740">
    <property type="term" value="F:transferase activity"/>
    <property type="evidence" value="ECO:0007669"/>
    <property type="project" value="UniProtKB-KW"/>
</dbReference>
<evidence type="ECO:0000313" key="3">
    <source>
        <dbReference type="EMBL" id="MCO6025295.1"/>
    </source>
</evidence>
<dbReference type="NCBIfam" id="TIGR00055">
    <property type="entry name" value="uppS"/>
    <property type="match status" value="1"/>
</dbReference>
<feature type="binding site" evidence="2">
    <location>
        <position position="192"/>
    </location>
    <ligand>
        <name>substrate</name>
    </ligand>
</feature>
<comment type="similarity">
    <text evidence="2">Belongs to the UPP synthase family.</text>
</comment>
<dbReference type="EMBL" id="JAMXLY010000015">
    <property type="protein sequence ID" value="MCO6025295.1"/>
    <property type="molecule type" value="Genomic_DNA"/>
</dbReference>
<feature type="binding site" evidence="2">
    <location>
        <position position="36"/>
    </location>
    <ligand>
        <name>substrate</name>
    </ligand>
</feature>
<comment type="cofactor">
    <cofactor evidence="2">
        <name>Mg(2+)</name>
        <dbReference type="ChEBI" id="CHEBI:18420"/>
    </cofactor>
    <text evidence="2">Binds 2 magnesium ions per subunit.</text>
</comment>
<dbReference type="NCBIfam" id="NF011405">
    <property type="entry name" value="PRK14830.1"/>
    <property type="match status" value="1"/>
</dbReference>
<dbReference type="Proteomes" id="UP001204015">
    <property type="component" value="Unassembled WGS sequence"/>
</dbReference>
<feature type="binding site" evidence="2">
    <location>
        <position position="211"/>
    </location>
    <ligand>
        <name>Mg(2+)</name>
        <dbReference type="ChEBI" id="CHEBI:18420"/>
    </ligand>
</feature>
<feature type="binding site" evidence="2">
    <location>
        <position position="70"/>
    </location>
    <ligand>
        <name>substrate</name>
    </ligand>
</feature>
<feature type="active site" evidence="2">
    <location>
        <position position="19"/>
    </location>
</feature>
<evidence type="ECO:0000256" key="2">
    <source>
        <dbReference type="HAMAP-Rule" id="MF_01139"/>
    </source>
</evidence>
<keyword evidence="4" id="KW-1185">Reference proteome</keyword>
<feature type="binding site" evidence="2">
    <location>
        <position position="19"/>
    </location>
    <ligand>
        <name>Mg(2+)</name>
        <dbReference type="ChEBI" id="CHEBI:18420"/>
    </ligand>
</feature>
<feature type="binding site" evidence="2">
    <location>
        <begin position="64"/>
        <end position="66"/>
    </location>
    <ligand>
        <name>substrate</name>
    </ligand>
</feature>
<dbReference type="EC" id="2.5.1.-" evidence="2"/>
<comment type="function">
    <text evidence="2">Catalyzes the condensation of isopentenyl diphosphate (IPP) with allylic pyrophosphates generating different type of terpenoids.</text>
</comment>
<feature type="binding site" evidence="2">
    <location>
        <position position="68"/>
    </location>
    <ligand>
        <name>substrate</name>
    </ligand>
</feature>
<dbReference type="HAMAP" id="MF_01139">
    <property type="entry name" value="ISPT"/>
    <property type="match status" value="1"/>
</dbReference>
<dbReference type="CDD" id="cd00475">
    <property type="entry name" value="Cis_IPPS"/>
    <property type="match status" value="1"/>
</dbReference>
<dbReference type="InterPro" id="IPR018520">
    <property type="entry name" value="UPP_synth-like_CS"/>
</dbReference>
<evidence type="ECO:0000313" key="4">
    <source>
        <dbReference type="Proteomes" id="UP001204015"/>
    </source>
</evidence>
<feature type="binding site" evidence="2">
    <location>
        <begin position="198"/>
        <end position="200"/>
    </location>
    <ligand>
        <name>substrate</name>
    </ligand>
</feature>
<dbReference type="NCBIfam" id="NF011411">
    <property type="entry name" value="PRK14838.1"/>
    <property type="match status" value="1"/>
</dbReference>
<keyword evidence="1 2" id="KW-0808">Transferase</keyword>
<dbReference type="InterPro" id="IPR036424">
    <property type="entry name" value="UPP_synth-like_sf"/>
</dbReference>
<feature type="binding site" evidence="2">
    <location>
        <position position="32"/>
    </location>
    <ligand>
        <name>substrate</name>
    </ligand>
</feature>
<dbReference type="Gene3D" id="3.40.1180.10">
    <property type="entry name" value="Decaprenyl diphosphate synthase-like"/>
    <property type="match status" value="1"/>
</dbReference>
<accession>A0ABT1BX48</accession>
<reference evidence="3 4" key="1">
    <citation type="submission" date="2022-06" db="EMBL/GenBank/DDBJ databases">
        <title>A taxonomic note on the genus Prevotella: Description of four novel genera and emended description of the genera Hallella and Xylanibacter.</title>
        <authorList>
            <person name="Hitch T.C.A."/>
        </authorList>
    </citation>
    <scope>NUCLEOTIDE SEQUENCE [LARGE SCALE GENOMIC DNA]</scope>
    <source>
        <strain evidence="3 4">DSM 100619</strain>
    </source>
</reference>
<proteinExistence type="inferred from homology"/>
<feature type="active site" description="Proton acceptor" evidence="2">
    <location>
        <position position="67"/>
    </location>
</feature>
<protein>
    <recommendedName>
        <fullName evidence="2">Isoprenyl transferase</fullName>
        <ecNumber evidence="2">2.5.1.-</ecNumber>
    </recommendedName>
</protein>
<dbReference type="Pfam" id="PF01255">
    <property type="entry name" value="Prenyltransf"/>
    <property type="match status" value="1"/>
</dbReference>
<feature type="binding site" evidence="2">
    <location>
        <begin position="20"/>
        <end position="23"/>
    </location>
    <ligand>
        <name>substrate</name>
    </ligand>
</feature>
<comment type="caution">
    <text evidence="3">The sequence shown here is derived from an EMBL/GenBank/DDBJ whole genome shotgun (WGS) entry which is preliminary data.</text>
</comment>
<evidence type="ECO:0000256" key="1">
    <source>
        <dbReference type="ARBA" id="ARBA00022679"/>
    </source>
</evidence>